<dbReference type="SUPFAM" id="SSF49363">
    <property type="entry name" value="Purple acid phosphatase, N-terminal domain"/>
    <property type="match status" value="1"/>
</dbReference>
<organism evidence="5">
    <name type="scientific">Burkholderia orbicola (strain AU 1054)</name>
    <dbReference type="NCBI Taxonomy" id="331271"/>
    <lineage>
        <taxon>Bacteria</taxon>
        <taxon>Pseudomonadati</taxon>
        <taxon>Pseudomonadota</taxon>
        <taxon>Betaproteobacteria</taxon>
        <taxon>Burkholderiales</taxon>
        <taxon>Burkholderiaceae</taxon>
        <taxon>Burkholderia</taxon>
        <taxon>Burkholderia cepacia complex</taxon>
        <taxon>Burkholderia orbicola</taxon>
    </lineage>
</organism>
<feature type="domain" description="Calcineurin-like phosphoesterase" evidence="3">
    <location>
        <begin position="254"/>
        <end position="461"/>
    </location>
</feature>
<dbReference type="InterPro" id="IPR039331">
    <property type="entry name" value="PAPs-like"/>
</dbReference>
<evidence type="ECO:0000313" key="5">
    <source>
        <dbReference type="EMBL" id="ABF78776.1"/>
    </source>
</evidence>
<accession>A0A0H2XWA6</accession>
<dbReference type="GO" id="GO:0046872">
    <property type="term" value="F:metal ion binding"/>
    <property type="evidence" value="ECO:0007669"/>
    <property type="project" value="InterPro"/>
</dbReference>
<dbReference type="AlphaFoldDB" id="A0A0H2XWA6"/>
<evidence type="ECO:0000259" key="3">
    <source>
        <dbReference type="Pfam" id="PF00149"/>
    </source>
</evidence>
<dbReference type="Gene3D" id="2.60.40.380">
    <property type="entry name" value="Purple acid phosphatase-like, N-terminal"/>
    <property type="match status" value="1"/>
</dbReference>
<reference evidence="5" key="1">
    <citation type="submission" date="2006-05" db="EMBL/GenBank/DDBJ databases">
        <title>Complete sequence of chromosome 2 of Burkholderia cenocepacia AU 1054.</title>
        <authorList>
            <consortium name="US DOE Joint Genome Institute"/>
            <person name="Copeland A."/>
            <person name="Lucas S."/>
            <person name="Lapidus A."/>
            <person name="Barry K."/>
            <person name="Detter J.C."/>
            <person name="Glavina del Rio T."/>
            <person name="Hammon N."/>
            <person name="Israni S."/>
            <person name="Dalin E."/>
            <person name="Tice H."/>
            <person name="Pitluck S."/>
            <person name="Chain P."/>
            <person name="Malfatti S."/>
            <person name="Shin M."/>
            <person name="Vergez L."/>
            <person name="Schmutz J."/>
            <person name="Larimer F."/>
            <person name="Land M."/>
            <person name="Hauser L."/>
            <person name="Kyrpides N."/>
            <person name="Lykidis A."/>
            <person name="LiPuma J.J."/>
            <person name="Konstantinidis K."/>
            <person name="Tiedje J.M."/>
            <person name="Richardson P."/>
        </authorList>
    </citation>
    <scope>NUCLEOTIDE SEQUENCE [LARGE SCALE GENOMIC DNA]</scope>
    <source>
        <strain evidence="5">AU 1054</strain>
    </source>
</reference>
<feature type="domain" description="Purple acid phosphatase N-terminal" evidence="4">
    <location>
        <begin position="120"/>
        <end position="213"/>
    </location>
</feature>
<dbReference type="SUPFAM" id="SSF56300">
    <property type="entry name" value="Metallo-dependent phosphatases"/>
    <property type="match status" value="1"/>
</dbReference>
<dbReference type="PROSITE" id="PS51318">
    <property type="entry name" value="TAT"/>
    <property type="match status" value="1"/>
</dbReference>
<dbReference type="Pfam" id="PF00149">
    <property type="entry name" value="Metallophos"/>
    <property type="match status" value="1"/>
</dbReference>
<dbReference type="InterPro" id="IPR008963">
    <property type="entry name" value="Purple_acid_Pase-like_N"/>
</dbReference>
<name>A0A0H2XWA6_BURO1</name>
<dbReference type="InterPro" id="IPR015914">
    <property type="entry name" value="PAPs_N"/>
</dbReference>
<dbReference type="InterPro" id="IPR004843">
    <property type="entry name" value="Calcineurin-like_PHP"/>
</dbReference>
<feature type="compositionally biased region" description="Polar residues" evidence="2">
    <location>
        <begin position="62"/>
        <end position="76"/>
    </location>
</feature>
<gene>
    <name evidence="5" type="ordered locus">Bcen_3887</name>
</gene>
<evidence type="ECO:0000256" key="2">
    <source>
        <dbReference type="SAM" id="MobiDB-lite"/>
    </source>
</evidence>
<evidence type="ECO:0000256" key="1">
    <source>
        <dbReference type="ARBA" id="ARBA00022729"/>
    </source>
</evidence>
<protein>
    <submittedName>
        <fullName evidence="5">Twin-arginine translocation pathway signal</fullName>
    </submittedName>
</protein>
<dbReference type="Gene3D" id="3.60.21.10">
    <property type="match status" value="1"/>
</dbReference>
<proteinExistence type="predicted"/>
<dbReference type="Pfam" id="PF16656">
    <property type="entry name" value="Pur_ac_phosph_N"/>
    <property type="match status" value="1"/>
</dbReference>
<dbReference type="HOGENOM" id="CLU_026766_0_0_4"/>
<dbReference type="InterPro" id="IPR029052">
    <property type="entry name" value="Metallo-depent_PP-like"/>
</dbReference>
<dbReference type="PANTHER" id="PTHR22953">
    <property type="entry name" value="ACID PHOSPHATASE RELATED"/>
    <property type="match status" value="1"/>
</dbReference>
<keyword evidence="1" id="KW-0732">Signal</keyword>
<dbReference type="EMBL" id="CP000379">
    <property type="protein sequence ID" value="ABF78776.1"/>
    <property type="molecule type" value="Genomic_DNA"/>
</dbReference>
<dbReference type="PANTHER" id="PTHR22953:SF153">
    <property type="entry name" value="PURPLE ACID PHOSPHATASE"/>
    <property type="match status" value="1"/>
</dbReference>
<sequence length="628" mass="68237">MSTGGARRAIVRIGRHACGVAVLSQRGKTALRQCRRPGPRSFPAHAPAVLAHGRAVPLAPHQTNTPTMSNQDTFPDQPNEPAASVSRRGFLKLAGVSSLATAAGGLAAARAAASNPDGTPEQVHLTWGNDPTSEVVISWASLAPAVNPRARIVADGEPARTVHGVQRLYTDGLNGETVFTYHARVHGLKPDTRYRYEITADNDSNAAQPFSANFSTAPRGRAPFRFTSYGDLATPNGAWVLSSPQSRFAVQAVEQFQPLFHLLNGDLCYANLNPAHQPEVWRDFGNNNQTSAANRPWMPCPGNHEIEFNNGPQGLDSYLARYTLPENGTHFPGRWYSFRVSSVLFVSLDADDVVYQDAAAFVGGPAPLVPAASTGRPPIEPGTSFYVRGYSNGEQTRWLERTLRHAAHDDDIDWIVVQMHQDALSSSKTGNGSDKGIREAWLPLFDRYGVDLVLCGHDHDYERSYPVRGCNHRAGVDAKTGEVVETLQPRPVGSNDPDRTKFDTSHGTIHLILGGGGTSAPLDVYGENPSTGFAQAKVFTKPNRPMPGTAPNTFVRQPADALEDAIWSARRDTGTGYGIAVFDHDPGKPGGQTTITMRYYHAPGADQHPTAQYELFETIELSKKRRER</sequence>
<evidence type="ECO:0000259" key="4">
    <source>
        <dbReference type="Pfam" id="PF16656"/>
    </source>
</evidence>
<dbReference type="InterPro" id="IPR006311">
    <property type="entry name" value="TAT_signal"/>
</dbReference>
<dbReference type="GO" id="GO:0003993">
    <property type="term" value="F:acid phosphatase activity"/>
    <property type="evidence" value="ECO:0007669"/>
    <property type="project" value="InterPro"/>
</dbReference>
<feature type="region of interest" description="Disordered" evidence="2">
    <location>
        <begin position="62"/>
        <end position="83"/>
    </location>
</feature>